<protein>
    <submittedName>
        <fullName evidence="1">Uncharacterized protein</fullName>
    </submittedName>
</protein>
<dbReference type="EMBL" id="BARS01021425">
    <property type="protein sequence ID" value="GAG03463.1"/>
    <property type="molecule type" value="Genomic_DNA"/>
</dbReference>
<comment type="caution">
    <text evidence="1">The sequence shown here is derived from an EMBL/GenBank/DDBJ whole genome shotgun (WGS) entry which is preliminary data.</text>
</comment>
<gene>
    <name evidence="1" type="ORF">S01H1_34413</name>
</gene>
<name>X0UT64_9ZZZZ</name>
<organism evidence="1">
    <name type="scientific">marine sediment metagenome</name>
    <dbReference type="NCBI Taxonomy" id="412755"/>
    <lineage>
        <taxon>unclassified sequences</taxon>
        <taxon>metagenomes</taxon>
        <taxon>ecological metagenomes</taxon>
    </lineage>
</organism>
<dbReference type="AlphaFoldDB" id="X0UT64"/>
<reference evidence="1" key="1">
    <citation type="journal article" date="2014" name="Front. Microbiol.">
        <title>High frequency of phylogenetically diverse reductive dehalogenase-homologous genes in deep subseafloor sedimentary metagenomes.</title>
        <authorList>
            <person name="Kawai M."/>
            <person name="Futagami T."/>
            <person name="Toyoda A."/>
            <person name="Takaki Y."/>
            <person name="Nishi S."/>
            <person name="Hori S."/>
            <person name="Arai W."/>
            <person name="Tsubouchi T."/>
            <person name="Morono Y."/>
            <person name="Uchiyama I."/>
            <person name="Ito T."/>
            <person name="Fujiyama A."/>
            <person name="Inagaki F."/>
            <person name="Takami H."/>
        </authorList>
    </citation>
    <scope>NUCLEOTIDE SEQUENCE</scope>
    <source>
        <strain evidence="1">Expedition CK06-06</strain>
    </source>
</reference>
<evidence type="ECO:0000313" key="1">
    <source>
        <dbReference type="EMBL" id="GAG03463.1"/>
    </source>
</evidence>
<proteinExistence type="predicted"/>
<sequence>MAKFYKDGEEEKRHIWGANFRVQSLGGTGEDRYLTREDHYTKDMKRIDVYVTENLSLKDKEIVHHFSRRSEEKKSLIEMLRTI</sequence>
<accession>X0UT64</accession>